<evidence type="ECO:0000256" key="12">
    <source>
        <dbReference type="PIRSR" id="PIRSR602401-1"/>
    </source>
</evidence>
<dbReference type="GO" id="GO:0016705">
    <property type="term" value="F:oxidoreductase activity, acting on paired donors, with incorporation or reduction of molecular oxygen"/>
    <property type="evidence" value="ECO:0007669"/>
    <property type="project" value="InterPro"/>
</dbReference>
<feature type="binding site" description="axial binding residue" evidence="12">
    <location>
        <position position="437"/>
    </location>
    <ligand>
        <name>heme</name>
        <dbReference type="ChEBI" id="CHEBI:30413"/>
    </ligand>
    <ligandPart>
        <name>Fe</name>
        <dbReference type="ChEBI" id="CHEBI:18248"/>
    </ligandPart>
</feature>
<dbReference type="Gene3D" id="1.10.630.10">
    <property type="entry name" value="Cytochrome P450"/>
    <property type="match status" value="1"/>
</dbReference>
<keyword evidence="6 12" id="KW-0479">Metal-binding</keyword>
<evidence type="ECO:0000256" key="9">
    <source>
        <dbReference type="ARBA" id="ARBA00023004"/>
    </source>
</evidence>
<dbReference type="AlphaFoldDB" id="F4PHM8"/>
<keyword evidence="15" id="KW-1185">Reference proteome</keyword>
<evidence type="ECO:0000256" key="3">
    <source>
        <dbReference type="ARBA" id="ARBA00010617"/>
    </source>
</evidence>
<proteinExistence type="inferred from homology"/>
<dbReference type="GO" id="GO:0005506">
    <property type="term" value="F:iron ion binding"/>
    <property type="evidence" value="ECO:0007669"/>
    <property type="project" value="InterPro"/>
</dbReference>
<dbReference type="SUPFAM" id="SSF48264">
    <property type="entry name" value="Cytochrome P450"/>
    <property type="match status" value="1"/>
</dbReference>
<keyword evidence="5" id="KW-0812">Transmembrane</keyword>
<dbReference type="GeneID" id="14877117"/>
<dbReference type="Pfam" id="PF00067">
    <property type="entry name" value="p450"/>
    <property type="match status" value="1"/>
</dbReference>
<evidence type="ECO:0000256" key="7">
    <source>
        <dbReference type="ARBA" id="ARBA00022989"/>
    </source>
</evidence>
<dbReference type="RefSeq" id="XP_004363063.1">
    <property type="nucleotide sequence ID" value="XM_004363006.1"/>
</dbReference>
<evidence type="ECO:0000256" key="8">
    <source>
        <dbReference type="ARBA" id="ARBA00023002"/>
    </source>
</evidence>
<dbReference type="GO" id="GO:0016020">
    <property type="term" value="C:membrane"/>
    <property type="evidence" value="ECO:0007669"/>
    <property type="project" value="UniProtKB-SubCell"/>
</dbReference>
<evidence type="ECO:0000313" key="14">
    <source>
        <dbReference type="EMBL" id="EGG25212.1"/>
    </source>
</evidence>
<dbReference type="CDD" id="cd20617">
    <property type="entry name" value="CYP1_2-like"/>
    <property type="match status" value="1"/>
</dbReference>
<evidence type="ECO:0000256" key="13">
    <source>
        <dbReference type="SAM" id="SignalP"/>
    </source>
</evidence>
<evidence type="ECO:0000256" key="2">
    <source>
        <dbReference type="ARBA" id="ARBA00004167"/>
    </source>
</evidence>
<gene>
    <name evidence="14" type="primary">CYP508C1</name>
    <name evidence="14" type="ORF">DFA_03460</name>
</gene>
<dbReference type="PANTHER" id="PTHR24303:SF31">
    <property type="entry name" value="CYTOCHROME P450 307A1-RELATED"/>
    <property type="match status" value="1"/>
</dbReference>
<keyword evidence="10" id="KW-0503">Monooxygenase</keyword>
<dbReference type="GO" id="GO:0020037">
    <property type="term" value="F:heme binding"/>
    <property type="evidence" value="ECO:0007669"/>
    <property type="project" value="InterPro"/>
</dbReference>
<dbReference type="KEGG" id="dfa:DFA_03460"/>
<dbReference type="FunFam" id="1.10.630.10:FF:000078">
    <property type="entry name" value="Probable cytochrome P450 515A1"/>
    <property type="match status" value="1"/>
</dbReference>
<evidence type="ECO:0000256" key="5">
    <source>
        <dbReference type="ARBA" id="ARBA00022692"/>
    </source>
</evidence>
<keyword evidence="8" id="KW-0560">Oxidoreductase</keyword>
<evidence type="ECO:0000313" key="15">
    <source>
        <dbReference type="Proteomes" id="UP000007797"/>
    </source>
</evidence>
<evidence type="ECO:0000256" key="11">
    <source>
        <dbReference type="ARBA" id="ARBA00023136"/>
    </source>
</evidence>
<dbReference type="EMBL" id="GL883006">
    <property type="protein sequence ID" value="EGG25212.1"/>
    <property type="molecule type" value="Genomic_DNA"/>
</dbReference>
<dbReference type="Proteomes" id="UP000007797">
    <property type="component" value="Unassembled WGS sequence"/>
</dbReference>
<name>F4PHM8_CACFS</name>
<dbReference type="PANTHER" id="PTHR24303">
    <property type="entry name" value="HEME-BINDING MONOOXYGENASE FAMILY"/>
    <property type="match status" value="1"/>
</dbReference>
<dbReference type="InterPro" id="IPR036396">
    <property type="entry name" value="Cyt_P450_sf"/>
</dbReference>
<sequence length="492" mass="56975">MFLQILLIFILYIVVNFIQKNRKSSSNEPPSAFSIEWPLVGSLFRLGIRPHQTLTKWAEKSGPIFKFYMGDYKTVCVSDPQMIREIWHINMDNFHDVPAIPTMRVVSGDFSNIAMAREYRWRRNRNLCANTFSKMNLKTTSPPVLNNQCKLLMKYIDKIYESGSLFKVQEFMKRYSVNIILEVVFSSKMDYEDKRLDKLIQLTNQNFVNNQTGNIMDVVSILQPFYYIWIKYITGVPVDGLKAYMNELLQEHKKDLNPEKPRDLYDQIILDYGDEDVEGILRLGVDLYLTGVEAGAVAMEWVLLYVTNYPEIQQKVYEELKKVLADDVDDSDNNGMINLKHRINCPYTLAVIKEVMRVAPAAVFGLPRIAKEDVEIGGYTVTKGTQVMMNLHSTHHDKRFYEDPYVFDPNRWLFEDDNNRKANNMAFLPYGVGPRSCIGQHLSNDFMFIGISNILLNYNLTSPNGQNHLIDDTPIFGLTVRSKPFSVKLEKR</sequence>
<evidence type="ECO:0000256" key="6">
    <source>
        <dbReference type="ARBA" id="ARBA00022723"/>
    </source>
</evidence>
<comment type="similarity">
    <text evidence="3">Belongs to the cytochrome P450 family.</text>
</comment>
<dbReference type="OrthoDB" id="1055148at2759"/>
<reference evidence="15" key="1">
    <citation type="journal article" date="2011" name="Genome Res.">
        <title>Phylogeny-wide analysis of social amoeba genomes highlights ancient origins for complex intercellular communication.</title>
        <authorList>
            <person name="Heidel A.J."/>
            <person name="Lawal H.M."/>
            <person name="Felder M."/>
            <person name="Schilde C."/>
            <person name="Helps N.R."/>
            <person name="Tunggal B."/>
            <person name="Rivero F."/>
            <person name="John U."/>
            <person name="Schleicher M."/>
            <person name="Eichinger L."/>
            <person name="Platzer M."/>
            <person name="Noegel A.A."/>
            <person name="Schaap P."/>
            <person name="Gloeckner G."/>
        </authorList>
    </citation>
    <scope>NUCLEOTIDE SEQUENCE [LARGE SCALE GENOMIC DNA]</scope>
    <source>
        <strain evidence="15">SH3</strain>
    </source>
</reference>
<keyword evidence="11" id="KW-0472">Membrane</keyword>
<dbReference type="OMA" id="RRFAMTT"/>
<evidence type="ECO:0000256" key="1">
    <source>
        <dbReference type="ARBA" id="ARBA00001971"/>
    </source>
</evidence>
<feature type="signal peptide" evidence="13">
    <location>
        <begin position="1"/>
        <end position="17"/>
    </location>
</feature>
<dbReference type="GO" id="GO:0004497">
    <property type="term" value="F:monooxygenase activity"/>
    <property type="evidence" value="ECO:0007669"/>
    <property type="project" value="UniProtKB-KW"/>
</dbReference>
<organism evidence="14 15">
    <name type="scientific">Cavenderia fasciculata</name>
    <name type="common">Slime mold</name>
    <name type="synonym">Dictyostelium fasciculatum</name>
    <dbReference type="NCBI Taxonomy" id="261658"/>
    <lineage>
        <taxon>Eukaryota</taxon>
        <taxon>Amoebozoa</taxon>
        <taxon>Evosea</taxon>
        <taxon>Eumycetozoa</taxon>
        <taxon>Dictyostelia</taxon>
        <taxon>Acytosteliales</taxon>
        <taxon>Cavenderiaceae</taxon>
        <taxon>Cavenderia</taxon>
    </lineage>
</organism>
<evidence type="ECO:0000256" key="10">
    <source>
        <dbReference type="ARBA" id="ARBA00023033"/>
    </source>
</evidence>
<keyword evidence="4 12" id="KW-0349">Heme</keyword>
<keyword evidence="9 12" id="KW-0408">Iron</keyword>
<feature type="chain" id="PRO_5003313069" evidence="13">
    <location>
        <begin position="18"/>
        <end position="492"/>
    </location>
</feature>
<dbReference type="InterPro" id="IPR002401">
    <property type="entry name" value="Cyt_P450_E_grp-I"/>
</dbReference>
<dbReference type="InterPro" id="IPR001128">
    <property type="entry name" value="Cyt_P450"/>
</dbReference>
<dbReference type="PRINTS" id="PR00463">
    <property type="entry name" value="EP450I"/>
</dbReference>
<keyword evidence="7" id="KW-1133">Transmembrane helix</keyword>
<dbReference type="PRINTS" id="PR00385">
    <property type="entry name" value="P450"/>
</dbReference>
<keyword evidence="13" id="KW-0732">Signal</keyword>
<evidence type="ECO:0000256" key="4">
    <source>
        <dbReference type="ARBA" id="ARBA00022617"/>
    </source>
</evidence>
<comment type="subcellular location">
    <subcellularLocation>
        <location evidence="2">Membrane</location>
        <topology evidence="2">Single-pass membrane protein</topology>
    </subcellularLocation>
</comment>
<protein>
    <submittedName>
        <fullName evidence="14">Cytochrome P450 family protein</fullName>
    </submittedName>
</protein>
<comment type="cofactor">
    <cofactor evidence="1 12">
        <name>heme</name>
        <dbReference type="ChEBI" id="CHEBI:30413"/>
    </cofactor>
</comment>
<dbReference type="STRING" id="1054147.F4PHM8"/>
<accession>F4PHM8</accession>